<protein>
    <recommendedName>
        <fullName evidence="2">DUF6287 domain-containing protein</fullName>
    </recommendedName>
</protein>
<evidence type="ECO:0000256" key="1">
    <source>
        <dbReference type="SAM" id="MobiDB-lite"/>
    </source>
</evidence>
<reference evidence="3 4" key="1">
    <citation type="submission" date="2014-12" db="EMBL/GenBank/DDBJ databases">
        <title>Draft genome sequences of 29 type strains of Enterococci.</title>
        <authorList>
            <person name="Zhong Z."/>
            <person name="Sun Z."/>
            <person name="Liu W."/>
            <person name="Zhang W."/>
            <person name="Zhang H."/>
        </authorList>
    </citation>
    <scope>NUCLEOTIDE SEQUENCE [LARGE SCALE GENOMIC DNA]</scope>
    <source>
        <strain evidence="3 4">DSM 21207</strain>
    </source>
</reference>
<dbReference type="InterPro" id="IPR046254">
    <property type="entry name" value="DUF6287"/>
</dbReference>
<dbReference type="STRING" id="317010.RU96_GL001616"/>
<accession>A0A1L8R8N6</accession>
<feature type="region of interest" description="Disordered" evidence="1">
    <location>
        <begin position="24"/>
        <end position="60"/>
    </location>
</feature>
<gene>
    <name evidence="3" type="ORF">RU96_GL001616</name>
</gene>
<sequence>MKKIILGTTLLAILSLAGCRQEEKSEVQHSSTSSEVQSSSSSPATSVSSNSSLKESAMSSTTTSDSVAIFTETSEEPAPVEVNSEVAPPIVTMNLTQIRTGDYSSIAGNWVNGVGSSIHITGDTLIVSPLYPENISVTLTGQLLDIPEKNEADGSVIMENAYGLMMPAYTKKMEPEENPGYFSLYSRMPSATLYISFLPKNVPGEIQGADSTQERIVAIGTQNTATSVPAQYVYYKVQ</sequence>
<feature type="compositionally biased region" description="Low complexity" evidence="1">
    <location>
        <begin position="28"/>
        <end position="52"/>
    </location>
</feature>
<evidence type="ECO:0000313" key="4">
    <source>
        <dbReference type="Proteomes" id="UP000182835"/>
    </source>
</evidence>
<proteinExistence type="predicted"/>
<dbReference type="PROSITE" id="PS51257">
    <property type="entry name" value="PROKAR_LIPOPROTEIN"/>
    <property type="match status" value="1"/>
</dbReference>
<dbReference type="EMBL" id="JXKG01000003">
    <property type="protein sequence ID" value="OJG16119.1"/>
    <property type="molecule type" value="Genomic_DNA"/>
</dbReference>
<evidence type="ECO:0000313" key="3">
    <source>
        <dbReference type="EMBL" id="OJG16119.1"/>
    </source>
</evidence>
<organism evidence="3 4">
    <name type="scientific">Enterococcus canintestini</name>
    <dbReference type="NCBI Taxonomy" id="317010"/>
    <lineage>
        <taxon>Bacteria</taxon>
        <taxon>Bacillati</taxon>
        <taxon>Bacillota</taxon>
        <taxon>Bacilli</taxon>
        <taxon>Lactobacillales</taxon>
        <taxon>Enterococcaceae</taxon>
        <taxon>Enterococcus</taxon>
    </lineage>
</organism>
<dbReference type="Proteomes" id="UP000182835">
    <property type="component" value="Unassembled WGS sequence"/>
</dbReference>
<dbReference type="RefSeq" id="WP_249024141.1">
    <property type="nucleotide sequence ID" value="NZ_JBHLVQ010000033.1"/>
</dbReference>
<dbReference type="Pfam" id="PF19804">
    <property type="entry name" value="DUF6287"/>
    <property type="match status" value="1"/>
</dbReference>
<evidence type="ECO:0000259" key="2">
    <source>
        <dbReference type="Pfam" id="PF19804"/>
    </source>
</evidence>
<feature type="domain" description="DUF6287" evidence="2">
    <location>
        <begin position="92"/>
        <end position="123"/>
    </location>
</feature>
<dbReference type="AlphaFoldDB" id="A0A1L8R8N6"/>
<comment type="caution">
    <text evidence="3">The sequence shown here is derived from an EMBL/GenBank/DDBJ whole genome shotgun (WGS) entry which is preliminary data.</text>
</comment>
<name>A0A1L8R8N6_9ENTE</name>